<dbReference type="EMBL" id="UYRV01016840">
    <property type="protein sequence ID" value="VDK62520.1"/>
    <property type="molecule type" value="Genomic_DNA"/>
</dbReference>
<evidence type="ECO:0000313" key="2">
    <source>
        <dbReference type="Proteomes" id="UP000271889"/>
    </source>
</evidence>
<name>A0A3P6S4K9_CYLGO</name>
<dbReference type="Proteomes" id="UP000271889">
    <property type="component" value="Unassembled WGS sequence"/>
</dbReference>
<gene>
    <name evidence="1" type="ORF">CGOC_LOCUS5511</name>
</gene>
<reference evidence="1 2" key="1">
    <citation type="submission" date="2018-11" db="EMBL/GenBank/DDBJ databases">
        <authorList>
            <consortium name="Pathogen Informatics"/>
        </authorList>
    </citation>
    <scope>NUCLEOTIDE SEQUENCE [LARGE SCALE GENOMIC DNA]</scope>
</reference>
<protein>
    <submittedName>
        <fullName evidence="1">Uncharacterized protein</fullName>
    </submittedName>
</protein>
<proteinExistence type="predicted"/>
<organism evidence="1 2">
    <name type="scientific">Cylicostephanus goldi</name>
    <name type="common">Nematode worm</name>
    <dbReference type="NCBI Taxonomy" id="71465"/>
    <lineage>
        <taxon>Eukaryota</taxon>
        <taxon>Metazoa</taxon>
        <taxon>Ecdysozoa</taxon>
        <taxon>Nematoda</taxon>
        <taxon>Chromadorea</taxon>
        <taxon>Rhabditida</taxon>
        <taxon>Rhabditina</taxon>
        <taxon>Rhabditomorpha</taxon>
        <taxon>Strongyloidea</taxon>
        <taxon>Strongylidae</taxon>
        <taxon>Cylicostephanus</taxon>
    </lineage>
</organism>
<sequence length="67" mass="7336">MRSTSSFDNSAHTASSNMRTVAAVLAVVCYVYAQQAPFALPRLPKVSLLKDRNSLLQVKVEGSKPKR</sequence>
<dbReference type="AlphaFoldDB" id="A0A3P6S4K9"/>
<keyword evidence="2" id="KW-1185">Reference proteome</keyword>
<evidence type="ECO:0000313" key="1">
    <source>
        <dbReference type="EMBL" id="VDK62520.1"/>
    </source>
</evidence>
<accession>A0A3P6S4K9</accession>